<evidence type="ECO:0000256" key="4">
    <source>
        <dbReference type="ARBA" id="ARBA00022692"/>
    </source>
</evidence>
<dbReference type="InterPro" id="IPR002656">
    <property type="entry name" value="Acyl_transf_3_dom"/>
</dbReference>
<sequence>MGKDYHFKMSAEELQSKTIDFLRFPLIVGVVFIHTDFSDIVMAGVKQISFVNYPVFSRIFFLFSRVIFEACVPLFFFISGFLFFYKTEGFSREVYLKKLKNRIRSLLVPYIFWNLLIILFLMLAQTFLSGSLVSGRNKLITDYSLLDWLWSFWDTSQVNPHMKKTLPINSPFWFIRDLMVVIVFSPIVYILIKKLKAYAVIILGLLWFFNPFFYLPGLSIVSFFFFTAGAYFSIHKMNFVEVLKPMLRALAPLYILIVAMAVYFASAGWWSYLYCAGVVVGLLLAITVSAYFIDSGKWHLNPFLTNGSFFIYAYHRLPLVFVIKILFQWLHPRSDGALLLLYLACPAIVILLGLLIYSLLRQWMPRFTAVISGGR</sequence>
<accession>A0ABP8A179</accession>
<comment type="subcellular location">
    <subcellularLocation>
        <location evidence="1">Cell membrane</location>
        <topology evidence="1">Multi-pass membrane protein</topology>
    </subcellularLocation>
</comment>
<keyword evidence="10" id="KW-1185">Reference proteome</keyword>
<evidence type="ECO:0000313" key="9">
    <source>
        <dbReference type="EMBL" id="GAA4175457.1"/>
    </source>
</evidence>
<keyword evidence="3" id="KW-1003">Cell membrane</keyword>
<feature type="transmembrane region" description="Helical" evidence="7">
    <location>
        <begin position="199"/>
        <end position="226"/>
    </location>
</feature>
<evidence type="ECO:0000256" key="6">
    <source>
        <dbReference type="ARBA" id="ARBA00023136"/>
    </source>
</evidence>
<evidence type="ECO:0000256" key="1">
    <source>
        <dbReference type="ARBA" id="ARBA00004651"/>
    </source>
</evidence>
<dbReference type="GO" id="GO:0016746">
    <property type="term" value="F:acyltransferase activity"/>
    <property type="evidence" value="ECO:0007669"/>
    <property type="project" value="UniProtKB-KW"/>
</dbReference>
<keyword evidence="4 7" id="KW-0812">Transmembrane</keyword>
<feature type="transmembrane region" description="Helical" evidence="7">
    <location>
        <begin position="62"/>
        <end position="85"/>
    </location>
</feature>
<feature type="transmembrane region" description="Helical" evidence="7">
    <location>
        <begin position="246"/>
        <end position="265"/>
    </location>
</feature>
<feature type="transmembrane region" description="Helical" evidence="7">
    <location>
        <begin position="106"/>
        <end position="128"/>
    </location>
</feature>
<keyword evidence="6 7" id="KW-0472">Membrane</keyword>
<feature type="transmembrane region" description="Helical" evidence="7">
    <location>
        <begin position="339"/>
        <end position="360"/>
    </location>
</feature>
<feature type="domain" description="Acyltransferase 3" evidence="8">
    <location>
        <begin position="19"/>
        <end position="356"/>
    </location>
</feature>
<evidence type="ECO:0000313" key="10">
    <source>
        <dbReference type="Proteomes" id="UP001500167"/>
    </source>
</evidence>
<evidence type="ECO:0000256" key="7">
    <source>
        <dbReference type="SAM" id="Phobius"/>
    </source>
</evidence>
<gene>
    <name evidence="9" type="ORF">GCM10022218_21210</name>
</gene>
<keyword evidence="5 7" id="KW-1133">Transmembrane helix</keyword>
<dbReference type="EMBL" id="BAAAZK010000006">
    <property type="protein sequence ID" value="GAA4175457.1"/>
    <property type="molecule type" value="Genomic_DNA"/>
</dbReference>
<keyword evidence="9" id="KW-0808">Transferase</keyword>
<name>A0ABP8A179_9SPHI</name>
<reference evidence="10" key="1">
    <citation type="journal article" date="2019" name="Int. J. Syst. Evol. Microbiol.">
        <title>The Global Catalogue of Microorganisms (GCM) 10K type strain sequencing project: providing services to taxonomists for standard genome sequencing and annotation.</title>
        <authorList>
            <consortium name="The Broad Institute Genomics Platform"/>
            <consortium name="The Broad Institute Genome Sequencing Center for Infectious Disease"/>
            <person name="Wu L."/>
            <person name="Ma J."/>
        </authorList>
    </citation>
    <scope>NUCLEOTIDE SEQUENCE [LARGE SCALE GENOMIC DNA]</scope>
    <source>
        <strain evidence="10">JCM 16722</strain>
    </source>
</reference>
<dbReference type="Pfam" id="PF01757">
    <property type="entry name" value="Acyl_transf_3"/>
    <property type="match status" value="1"/>
</dbReference>
<dbReference type="RefSeq" id="WP_346086078.1">
    <property type="nucleotide sequence ID" value="NZ_BAAAZK010000006.1"/>
</dbReference>
<proteinExistence type="inferred from homology"/>
<dbReference type="PANTHER" id="PTHR40074:SF2">
    <property type="entry name" value="O-ACETYLTRANSFERASE WECH"/>
    <property type="match status" value="1"/>
</dbReference>
<protein>
    <submittedName>
        <fullName evidence="9">Acyltransferase</fullName>
    </submittedName>
</protein>
<feature type="transmembrane region" description="Helical" evidence="7">
    <location>
        <begin position="309"/>
        <end position="327"/>
    </location>
</feature>
<feature type="transmembrane region" description="Helical" evidence="7">
    <location>
        <begin position="172"/>
        <end position="192"/>
    </location>
</feature>
<evidence type="ECO:0000256" key="2">
    <source>
        <dbReference type="ARBA" id="ARBA00007400"/>
    </source>
</evidence>
<dbReference type="PANTHER" id="PTHR40074">
    <property type="entry name" value="O-ACETYLTRANSFERASE WECH"/>
    <property type="match status" value="1"/>
</dbReference>
<keyword evidence="9" id="KW-0012">Acyltransferase</keyword>
<comment type="similarity">
    <text evidence="2">Belongs to the acyltransferase 3 family.</text>
</comment>
<comment type="caution">
    <text evidence="9">The sequence shown here is derived from an EMBL/GenBank/DDBJ whole genome shotgun (WGS) entry which is preliminary data.</text>
</comment>
<dbReference type="Proteomes" id="UP001500167">
    <property type="component" value="Unassembled WGS sequence"/>
</dbReference>
<evidence type="ECO:0000256" key="3">
    <source>
        <dbReference type="ARBA" id="ARBA00022475"/>
    </source>
</evidence>
<evidence type="ECO:0000256" key="5">
    <source>
        <dbReference type="ARBA" id="ARBA00022989"/>
    </source>
</evidence>
<feature type="transmembrane region" description="Helical" evidence="7">
    <location>
        <begin position="21"/>
        <end position="42"/>
    </location>
</feature>
<organism evidence="9 10">
    <name type="scientific">Sphingobacterium ginsenosidimutans</name>
    <dbReference type="NCBI Taxonomy" id="687845"/>
    <lineage>
        <taxon>Bacteria</taxon>
        <taxon>Pseudomonadati</taxon>
        <taxon>Bacteroidota</taxon>
        <taxon>Sphingobacteriia</taxon>
        <taxon>Sphingobacteriales</taxon>
        <taxon>Sphingobacteriaceae</taxon>
        <taxon>Sphingobacterium</taxon>
    </lineage>
</organism>
<feature type="transmembrane region" description="Helical" evidence="7">
    <location>
        <begin position="272"/>
        <end position="293"/>
    </location>
</feature>
<evidence type="ECO:0000259" key="8">
    <source>
        <dbReference type="Pfam" id="PF01757"/>
    </source>
</evidence>